<accession>A0A5B7IXA7</accession>
<protein>
    <submittedName>
        <fullName evidence="2">Uncharacterized protein</fullName>
    </submittedName>
</protein>
<comment type="caution">
    <text evidence="2">The sequence shown here is derived from an EMBL/GenBank/DDBJ whole genome shotgun (WGS) entry which is preliminary data.</text>
</comment>
<gene>
    <name evidence="2" type="ORF">E2C01_081727</name>
</gene>
<evidence type="ECO:0000313" key="3">
    <source>
        <dbReference type="Proteomes" id="UP000324222"/>
    </source>
</evidence>
<dbReference type="Proteomes" id="UP000324222">
    <property type="component" value="Unassembled WGS sequence"/>
</dbReference>
<feature type="compositionally biased region" description="Polar residues" evidence="1">
    <location>
        <begin position="7"/>
        <end position="17"/>
    </location>
</feature>
<sequence length="63" mass="6626">MLRRDQASTFCQHSSQRPSPPCSCLAPGRSGQGGGGRCPSSWPDGGLRHGPQLRHLQGTVPSS</sequence>
<evidence type="ECO:0000256" key="1">
    <source>
        <dbReference type="SAM" id="MobiDB-lite"/>
    </source>
</evidence>
<proteinExistence type="predicted"/>
<feature type="region of interest" description="Disordered" evidence="1">
    <location>
        <begin position="1"/>
        <end position="63"/>
    </location>
</feature>
<dbReference type="AlphaFoldDB" id="A0A5B7IXA7"/>
<keyword evidence="3" id="KW-1185">Reference proteome</keyword>
<evidence type="ECO:0000313" key="2">
    <source>
        <dbReference type="EMBL" id="MPC86889.1"/>
    </source>
</evidence>
<organism evidence="2 3">
    <name type="scientific">Portunus trituberculatus</name>
    <name type="common">Swimming crab</name>
    <name type="synonym">Neptunus trituberculatus</name>
    <dbReference type="NCBI Taxonomy" id="210409"/>
    <lineage>
        <taxon>Eukaryota</taxon>
        <taxon>Metazoa</taxon>
        <taxon>Ecdysozoa</taxon>
        <taxon>Arthropoda</taxon>
        <taxon>Crustacea</taxon>
        <taxon>Multicrustacea</taxon>
        <taxon>Malacostraca</taxon>
        <taxon>Eumalacostraca</taxon>
        <taxon>Eucarida</taxon>
        <taxon>Decapoda</taxon>
        <taxon>Pleocyemata</taxon>
        <taxon>Brachyura</taxon>
        <taxon>Eubrachyura</taxon>
        <taxon>Portunoidea</taxon>
        <taxon>Portunidae</taxon>
        <taxon>Portuninae</taxon>
        <taxon>Portunus</taxon>
    </lineage>
</organism>
<reference evidence="2 3" key="1">
    <citation type="submission" date="2019-05" db="EMBL/GenBank/DDBJ databases">
        <title>Another draft genome of Portunus trituberculatus and its Hox gene families provides insights of decapod evolution.</title>
        <authorList>
            <person name="Jeong J.-H."/>
            <person name="Song I."/>
            <person name="Kim S."/>
            <person name="Choi T."/>
            <person name="Kim D."/>
            <person name="Ryu S."/>
            <person name="Kim W."/>
        </authorList>
    </citation>
    <scope>NUCLEOTIDE SEQUENCE [LARGE SCALE GENOMIC DNA]</scope>
    <source>
        <tissue evidence="2">Muscle</tissue>
    </source>
</reference>
<name>A0A5B7IXA7_PORTR</name>
<dbReference type="EMBL" id="VSRR010072868">
    <property type="protein sequence ID" value="MPC86889.1"/>
    <property type="molecule type" value="Genomic_DNA"/>
</dbReference>